<feature type="transmembrane region" description="Helical" evidence="8">
    <location>
        <begin position="162"/>
        <end position="185"/>
    </location>
</feature>
<feature type="transmembrane region" description="Helical" evidence="8">
    <location>
        <begin position="83"/>
        <end position="102"/>
    </location>
</feature>
<keyword evidence="4" id="KW-0997">Cell inner membrane</keyword>
<keyword evidence="5 8" id="KW-0812">Transmembrane</keyword>
<dbReference type="Pfam" id="PF00528">
    <property type="entry name" value="BPD_transp_1"/>
    <property type="match status" value="1"/>
</dbReference>
<keyword evidence="7 8" id="KW-0472">Membrane</keyword>
<dbReference type="InterPro" id="IPR035906">
    <property type="entry name" value="MetI-like_sf"/>
</dbReference>
<feature type="transmembrane region" description="Helical" evidence="8">
    <location>
        <begin position="216"/>
        <end position="236"/>
    </location>
</feature>
<dbReference type="RefSeq" id="WP_385946558.1">
    <property type="nucleotide sequence ID" value="NZ_JBHSUB010000005.1"/>
</dbReference>
<comment type="subcellular location">
    <subcellularLocation>
        <location evidence="1">Cell inner membrane</location>
        <topology evidence="1">Multi-pass membrane protein</topology>
    </subcellularLocation>
    <subcellularLocation>
        <location evidence="8">Cell membrane</location>
        <topology evidence="8">Multi-pass membrane protein</topology>
    </subcellularLocation>
</comment>
<evidence type="ECO:0000313" key="10">
    <source>
        <dbReference type="EMBL" id="MFC6377259.1"/>
    </source>
</evidence>
<name>A0ABW1VWU3_9GAMM</name>
<evidence type="ECO:0000256" key="4">
    <source>
        <dbReference type="ARBA" id="ARBA00022519"/>
    </source>
</evidence>
<keyword evidence="6 8" id="KW-1133">Transmembrane helix</keyword>
<evidence type="ECO:0000256" key="2">
    <source>
        <dbReference type="ARBA" id="ARBA00022448"/>
    </source>
</evidence>
<accession>A0ABW1VWU3</accession>
<dbReference type="InterPro" id="IPR000515">
    <property type="entry name" value="MetI-like"/>
</dbReference>
<dbReference type="PROSITE" id="PS50928">
    <property type="entry name" value="ABC_TM1"/>
    <property type="match status" value="1"/>
</dbReference>
<evidence type="ECO:0000256" key="1">
    <source>
        <dbReference type="ARBA" id="ARBA00004429"/>
    </source>
</evidence>
<comment type="similarity">
    <text evidence="8">Belongs to the binding-protein-dependent transport system permease family.</text>
</comment>
<keyword evidence="2 8" id="KW-0813">Transport</keyword>
<evidence type="ECO:0000259" key="9">
    <source>
        <dbReference type="PROSITE" id="PS50928"/>
    </source>
</evidence>
<dbReference type="PANTHER" id="PTHR30193">
    <property type="entry name" value="ABC TRANSPORTER PERMEASE PROTEIN"/>
    <property type="match status" value="1"/>
</dbReference>
<gene>
    <name evidence="10" type="ORF">ACFP9W_03980</name>
</gene>
<reference evidence="11" key="1">
    <citation type="journal article" date="2019" name="Int. J. Syst. Evol. Microbiol.">
        <title>The Global Catalogue of Microorganisms (GCM) 10K type strain sequencing project: providing services to taxonomists for standard genome sequencing and annotation.</title>
        <authorList>
            <consortium name="The Broad Institute Genomics Platform"/>
            <consortium name="The Broad Institute Genome Sequencing Center for Infectious Disease"/>
            <person name="Wu L."/>
            <person name="Ma J."/>
        </authorList>
    </citation>
    <scope>NUCLEOTIDE SEQUENCE [LARGE SCALE GENOMIC DNA]</scope>
    <source>
        <strain evidence="11">CGMCC 1.18518</strain>
    </source>
</reference>
<keyword evidence="11" id="KW-1185">Reference proteome</keyword>
<dbReference type="Proteomes" id="UP001596230">
    <property type="component" value="Unassembled WGS sequence"/>
</dbReference>
<dbReference type="InterPro" id="IPR051393">
    <property type="entry name" value="ABC_transporter_permease"/>
</dbReference>
<dbReference type="SUPFAM" id="SSF161098">
    <property type="entry name" value="MetI-like"/>
    <property type="match status" value="1"/>
</dbReference>
<organism evidence="10 11">
    <name type="scientific">Tatumella terrea</name>
    <dbReference type="NCBI Taxonomy" id="419007"/>
    <lineage>
        <taxon>Bacteria</taxon>
        <taxon>Pseudomonadati</taxon>
        <taxon>Pseudomonadota</taxon>
        <taxon>Gammaproteobacteria</taxon>
        <taxon>Enterobacterales</taxon>
        <taxon>Erwiniaceae</taxon>
        <taxon>Tatumella</taxon>
    </lineage>
</organism>
<evidence type="ECO:0000256" key="5">
    <source>
        <dbReference type="ARBA" id="ARBA00022692"/>
    </source>
</evidence>
<evidence type="ECO:0000256" key="3">
    <source>
        <dbReference type="ARBA" id="ARBA00022475"/>
    </source>
</evidence>
<sequence length="300" mass="33790">MQGYFTSPAGQRVKTQLYGYLLLLPALVFLLAFTHYPALATLRDSLYQPAHGSTPSAFVGIDNYRSIFSDEVFRQSLINNLKYALITIPSALVLALLMALAVNRQMKGKALARMIFFMPSLLPMVAVANLWLFFYSPQVGLLNQVLDGFGLPGHNWLGEPDTALYCLMAVTVWREAGFFMIFYLAGLQQIDPKLSEAARVEGADKFFFFRRVQWPLLMPTTLFILINATMNAFRIVDQVIAMTNGGPDNSTSLLLFYIYQTAFSFWDLPSAAAMTMVLLLVLGTVALLKFRLLDKRTWYQ</sequence>
<evidence type="ECO:0000313" key="11">
    <source>
        <dbReference type="Proteomes" id="UP001596230"/>
    </source>
</evidence>
<evidence type="ECO:0000256" key="7">
    <source>
        <dbReference type="ARBA" id="ARBA00023136"/>
    </source>
</evidence>
<comment type="caution">
    <text evidence="10">The sequence shown here is derived from an EMBL/GenBank/DDBJ whole genome shotgun (WGS) entry which is preliminary data.</text>
</comment>
<proteinExistence type="inferred from homology"/>
<feature type="transmembrane region" description="Helical" evidence="8">
    <location>
        <begin position="114"/>
        <end position="134"/>
    </location>
</feature>
<feature type="domain" description="ABC transmembrane type-1" evidence="9">
    <location>
        <begin position="77"/>
        <end position="289"/>
    </location>
</feature>
<protein>
    <submittedName>
        <fullName evidence="10">Carbohydrate ABC transporter permease</fullName>
    </submittedName>
</protein>
<dbReference type="EMBL" id="JBHSUB010000005">
    <property type="protein sequence ID" value="MFC6377259.1"/>
    <property type="molecule type" value="Genomic_DNA"/>
</dbReference>
<evidence type="ECO:0000256" key="6">
    <source>
        <dbReference type="ARBA" id="ARBA00022989"/>
    </source>
</evidence>
<feature type="transmembrane region" description="Helical" evidence="8">
    <location>
        <begin position="256"/>
        <end position="288"/>
    </location>
</feature>
<evidence type="ECO:0000256" key="8">
    <source>
        <dbReference type="RuleBase" id="RU363032"/>
    </source>
</evidence>
<feature type="transmembrane region" description="Helical" evidence="8">
    <location>
        <begin position="17"/>
        <end position="36"/>
    </location>
</feature>
<keyword evidence="3" id="KW-1003">Cell membrane</keyword>
<dbReference type="Gene3D" id="1.10.3720.10">
    <property type="entry name" value="MetI-like"/>
    <property type="match status" value="1"/>
</dbReference>
<dbReference type="PANTHER" id="PTHR30193:SF37">
    <property type="entry name" value="INNER MEMBRANE ABC TRANSPORTER PERMEASE PROTEIN YCJO"/>
    <property type="match status" value="1"/>
</dbReference>
<dbReference type="CDD" id="cd06261">
    <property type="entry name" value="TM_PBP2"/>
    <property type="match status" value="1"/>
</dbReference>